<dbReference type="AlphaFoldDB" id="A0A2I8VH30"/>
<keyword evidence="2" id="KW-1185">Reference proteome</keyword>
<protein>
    <submittedName>
        <fullName evidence="1">Uncharacterized protein</fullName>
    </submittedName>
</protein>
<dbReference type="Proteomes" id="UP000236584">
    <property type="component" value="Chromosome"/>
</dbReference>
<sequence>MTMSDVENSFQIGDPVMDAAQGRPMVVLDAPDETVADWSDANGYNLTSNYANSKFGCTDDEPVVECVYVSDVRSEPSKTYTFPVSRIRLIDVHHADDGRRVGARAVRAFLVEAFVVATAEEREALKAICEAAGWASVKDEALEFAKAAGEVPEYV</sequence>
<organism evidence="1 2">
    <name type="scientific">Salinigranum rubrum</name>
    <dbReference type="NCBI Taxonomy" id="755307"/>
    <lineage>
        <taxon>Archaea</taxon>
        <taxon>Methanobacteriati</taxon>
        <taxon>Methanobacteriota</taxon>
        <taxon>Stenosarchaea group</taxon>
        <taxon>Halobacteria</taxon>
        <taxon>Halobacteriales</taxon>
        <taxon>Haloferacaceae</taxon>
        <taxon>Salinigranum</taxon>
    </lineage>
</organism>
<evidence type="ECO:0000313" key="2">
    <source>
        <dbReference type="Proteomes" id="UP000236584"/>
    </source>
</evidence>
<dbReference type="KEGG" id="srub:C2R22_05800"/>
<proteinExistence type="predicted"/>
<accession>A0A2I8VH30</accession>
<gene>
    <name evidence="1" type="ORF">C2R22_05800</name>
</gene>
<reference evidence="1 2" key="1">
    <citation type="submission" date="2018-01" db="EMBL/GenBank/DDBJ databases">
        <title>Complete genome sequence of Salinigranum rubrum GX10T, an extremely halophilic archaeon isolated from a marine solar saltern.</title>
        <authorList>
            <person name="Han S."/>
        </authorList>
    </citation>
    <scope>NUCLEOTIDE SEQUENCE [LARGE SCALE GENOMIC DNA]</scope>
    <source>
        <strain evidence="1 2">GX10</strain>
    </source>
</reference>
<evidence type="ECO:0000313" key="1">
    <source>
        <dbReference type="EMBL" id="AUV81231.1"/>
    </source>
</evidence>
<dbReference type="EMBL" id="CP026309">
    <property type="protein sequence ID" value="AUV81231.1"/>
    <property type="molecule type" value="Genomic_DNA"/>
</dbReference>
<name>A0A2I8VH30_9EURY</name>